<organism evidence="2 3">
    <name type="scientific">Limimaricola soesokkakensis</name>
    <dbReference type="NCBI Taxonomy" id="1343159"/>
    <lineage>
        <taxon>Bacteria</taxon>
        <taxon>Pseudomonadati</taxon>
        <taxon>Pseudomonadota</taxon>
        <taxon>Alphaproteobacteria</taxon>
        <taxon>Rhodobacterales</taxon>
        <taxon>Paracoccaceae</taxon>
        <taxon>Limimaricola</taxon>
    </lineage>
</organism>
<keyword evidence="4" id="KW-1185">Reference proteome</keyword>
<gene>
    <name evidence="1" type="ORF">CLV79_107151</name>
    <name evidence="2" type="ORF">LOS8367_02589</name>
</gene>
<sequence length="30" mass="3406">MRRRFLYLVPVSKAEAFVTAVVACEMVGFD</sequence>
<dbReference type="AlphaFoldDB" id="A0A1X6ZNN6"/>
<reference evidence="1 4" key="2">
    <citation type="submission" date="2018-03" db="EMBL/GenBank/DDBJ databases">
        <title>Genomic Encyclopedia of Archaeal and Bacterial Type Strains, Phase II (KMG-II): from individual species to whole genera.</title>
        <authorList>
            <person name="Goeker M."/>
        </authorList>
    </citation>
    <scope>NUCLEOTIDE SEQUENCE [LARGE SCALE GENOMIC DNA]</scope>
    <source>
        <strain evidence="1 4">DSM 29956</strain>
    </source>
</reference>
<evidence type="ECO:0000313" key="3">
    <source>
        <dbReference type="Proteomes" id="UP000193495"/>
    </source>
</evidence>
<evidence type="ECO:0000313" key="2">
    <source>
        <dbReference type="EMBL" id="SLN55066.1"/>
    </source>
</evidence>
<protein>
    <submittedName>
        <fullName evidence="2">Uncharacterized protein</fullName>
    </submittedName>
</protein>
<evidence type="ECO:0000313" key="1">
    <source>
        <dbReference type="EMBL" id="PSK85921.1"/>
    </source>
</evidence>
<proteinExistence type="predicted"/>
<dbReference type="EMBL" id="FWFY01000008">
    <property type="protein sequence ID" value="SLN55066.1"/>
    <property type="molecule type" value="Genomic_DNA"/>
</dbReference>
<name>A0A1X6ZNN6_9RHOB</name>
<evidence type="ECO:0000313" key="4">
    <source>
        <dbReference type="Proteomes" id="UP000240624"/>
    </source>
</evidence>
<dbReference type="Proteomes" id="UP000240624">
    <property type="component" value="Unassembled WGS sequence"/>
</dbReference>
<dbReference type="Proteomes" id="UP000193495">
    <property type="component" value="Unassembled WGS sequence"/>
</dbReference>
<dbReference type="EMBL" id="PYGB01000007">
    <property type="protein sequence ID" value="PSK85921.1"/>
    <property type="molecule type" value="Genomic_DNA"/>
</dbReference>
<reference evidence="2 3" key="1">
    <citation type="submission" date="2017-03" db="EMBL/GenBank/DDBJ databases">
        <authorList>
            <person name="Afonso C.L."/>
            <person name="Miller P.J."/>
            <person name="Scott M.A."/>
            <person name="Spackman E."/>
            <person name="Goraichik I."/>
            <person name="Dimitrov K.M."/>
            <person name="Suarez D.L."/>
            <person name="Swayne D.E."/>
        </authorList>
    </citation>
    <scope>NUCLEOTIDE SEQUENCE [LARGE SCALE GENOMIC DNA]</scope>
    <source>
        <strain evidence="2 3">CECT 8367</strain>
    </source>
</reference>
<accession>A0A1X6ZNN6</accession>